<accession>A0ABQ8S9B5</accession>
<organism evidence="1 2">
    <name type="scientific">Periplaneta americana</name>
    <name type="common">American cockroach</name>
    <name type="synonym">Blatta americana</name>
    <dbReference type="NCBI Taxonomy" id="6978"/>
    <lineage>
        <taxon>Eukaryota</taxon>
        <taxon>Metazoa</taxon>
        <taxon>Ecdysozoa</taxon>
        <taxon>Arthropoda</taxon>
        <taxon>Hexapoda</taxon>
        <taxon>Insecta</taxon>
        <taxon>Pterygota</taxon>
        <taxon>Neoptera</taxon>
        <taxon>Polyneoptera</taxon>
        <taxon>Dictyoptera</taxon>
        <taxon>Blattodea</taxon>
        <taxon>Blattoidea</taxon>
        <taxon>Blattidae</taxon>
        <taxon>Blattinae</taxon>
        <taxon>Periplaneta</taxon>
    </lineage>
</organism>
<sequence length="97" mass="11167">MRADFTRRFRKHGLTNVTIRQLVNKFNRIGSVKDEERSGSPSVREDTVQRIQEAIERSPLASTRRLSLEFDGPQSTLRKSLHFSFYTCVSCSSPAYN</sequence>
<name>A0ABQ8S9B5_PERAM</name>
<protein>
    <recommendedName>
        <fullName evidence="3">DUF4817 domain-containing protein</fullName>
    </recommendedName>
</protein>
<gene>
    <name evidence="1" type="ORF">ANN_22631</name>
</gene>
<dbReference type="EMBL" id="JAJSOF020000033">
    <property type="protein sequence ID" value="KAJ4430415.1"/>
    <property type="molecule type" value="Genomic_DNA"/>
</dbReference>
<comment type="caution">
    <text evidence="1">The sequence shown here is derived from an EMBL/GenBank/DDBJ whole genome shotgun (WGS) entry which is preliminary data.</text>
</comment>
<evidence type="ECO:0008006" key="3">
    <source>
        <dbReference type="Google" id="ProtNLM"/>
    </source>
</evidence>
<dbReference type="Proteomes" id="UP001148838">
    <property type="component" value="Unassembled WGS sequence"/>
</dbReference>
<reference evidence="1 2" key="1">
    <citation type="journal article" date="2022" name="Allergy">
        <title>Genome assembly and annotation of Periplaneta americana reveal a comprehensive cockroach allergen profile.</title>
        <authorList>
            <person name="Wang L."/>
            <person name="Xiong Q."/>
            <person name="Saelim N."/>
            <person name="Wang L."/>
            <person name="Nong W."/>
            <person name="Wan A.T."/>
            <person name="Shi M."/>
            <person name="Liu X."/>
            <person name="Cao Q."/>
            <person name="Hui J.H.L."/>
            <person name="Sookrung N."/>
            <person name="Leung T.F."/>
            <person name="Tungtrongchitr A."/>
            <person name="Tsui S.K.W."/>
        </authorList>
    </citation>
    <scope>NUCLEOTIDE SEQUENCE [LARGE SCALE GENOMIC DNA]</scope>
    <source>
        <strain evidence="1">PWHHKU_190912</strain>
    </source>
</reference>
<proteinExistence type="predicted"/>
<keyword evidence="2" id="KW-1185">Reference proteome</keyword>
<evidence type="ECO:0000313" key="1">
    <source>
        <dbReference type="EMBL" id="KAJ4430415.1"/>
    </source>
</evidence>
<evidence type="ECO:0000313" key="2">
    <source>
        <dbReference type="Proteomes" id="UP001148838"/>
    </source>
</evidence>